<name>A0A7I7PHB2_9MYCO</name>
<organism evidence="2 3">
    <name type="scientific">Mycobacterium noviomagense</name>
    <dbReference type="NCBI Taxonomy" id="459858"/>
    <lineage>
        <taxon>Bacteria</taxon>
        <taxon>Bacillati</taxon>
        <taxon>Actinomycetota</taxon>
        <taxon>Actinomycetes</taxon>
        <taxon>Mycobacteriales</taxon>
        <taxon>Mycobacteriaceae</taxon>
        <taxon>Mycobacterium</taxon>
    </lineage>
</organism>
<keyword evidence="1" id="KW-0812">Transmembrane</keyword>
<dbReference type="RefSeq" id="WP_139797833.1">
    <property type="nucleotide sequence ID" value="NZ_AP022583.1"/>
</dbReference>
<dbReference type="EMBL" id="AP022583">
    <property type="protein sequence ID" value="BBY08018.1"/>
    <property type="molecule type" value="Genomic_DNA"/>
</dbReference>
<evidence type="ECO:0000313" key="3">
    <source>
        <dbReference type="Proteomes" id="UP000466894"/>
    </source>
</evidence>
<feature type="transmembrane region" description="Helical" evidence="1">
    <location>
        <begin position="32"/>
        <end position="55"/>
    </location>
</feature>
<proteinExistence type="predicted"/>
<keyword evidence="1" id="KW-0472">Membrane</keyword>
<accession>A0A7I7PHB2</accession>
<sequence length="96" mass="10186">MPMHGSPDHDLPHPGQTPYLLTMLRRLVNSQVSIGALLEMGLLGAIPYLVVGAIVAGAHDEGLRQAQVEQGHDALVTLVAALISWPVLLFSHSCAT</sequence>
<dbReference type="OrthoDB" id="4743695at2"/>
<keyword evidence="1" id="KW-1133">Transmembrane helix</keyword>
<dbReference type="Proteomes" id="UP000466894">
    <property type="component" value="Chromosome"/>
</dbReference>
<dbReference type="AlphaFoldDB" id="A0A7I7PHB2"/>
<evidence type="ECO:0000256" key="1">
    <source>
        <dbReference type="SAM" id="Phobius"/>
    </source>
</evidence>
<dbReference type="KEGG" id="mnv:MNVI_33360"/>
<protein>
    <submittedName>
        <fullName evidence="2">Uncharacterized protein</fullName>
    </submittedName>
</protein>
<evidence type="ECO:0000313" key="2">
    <source>
        <dbReference type="EMBL" id="BBY08018.1"/>
    </source>
</evidence>
<feature type="transmembrane region" description="Helical" evidence="1">
    <location>
        <begin position="75"/>
        <end position="95"/>
    </location>
</feature>
<reference evidence="2 3" key="1">
    <citation type="journal article" date="2019" name="Emerg. Microbes Infect.">
        <title>Comprehensive subspecies identification of 175 nontuberculous mycobacteria species based on 7547 genomic profiles.</title>
        <authorList>
            <person name="Matsumoto Y."/>
            <person name="Kinjo T."/>
            <person name="Motooka D."/>
            <person name="Nabeya D."/>
            <person name="Jung N."/>
            <person name="Uechi K."/>
            <person name="Horii T."/>
            <person name="Iida T."/>
            <person name="Fujita J."/>
            <person name="Nakamura S."/>
        </authorList>
    </citation>
    <scope>NUCLEOTIDE SEQUENCE [LARGE SCALE GENOMIC DNA]</scope>
    <source>
        <strain evidence="2 3">JCM 16367</strain>
    </source>
</reference>
<gene>
    <name evidence="2" type="ORF">MNVI_33360</name>
</gene>